<protein>
    <submittedName>
        <fullName evidence="1">Uncharacterized protein</fullName>
    </submittedName>
</protein>
<dbReference type="Proteomes" id="UP001352852">
    <property type="component" value="Unassembled WGS sequence"/>
</dbReference>
<evidence type="ECO:0000313" key="2">
    <source>
        <dbReference type="Proteomes" id="UP001352852"/>
    </source>
</evidence>
<dbReference type="EMBL" id="JAHUTJ010043595">
    <property type="protein sequence ID" value="MED6281670.1"/>
    <property type="molecule type" value="Genomic_DNA"/>
</dbReference>
<proteinExistence type="predicted"/>
<evidence type="ECO:0000313" key="1">
    <source>
        <dbReference type="EMBL" id="MED6281670.1"/>
    </source>
</evidence>
<sequence>MPHGYPLLELFQALLTERRRLGGPGCSGLEWPWNSPKEAGKHNWIKECWTCYLSHGPWCGSGAGNPYLEALVLNAAVPGSSPDRGNLCCMSSPALHFTSCLSTFK</sequence>
<gene>
    <name evidence="1" type="ORF">CHARACLAT_024044</name>
</gene>
<keyword evidence="2" id="KW-1185">Reference proteome</keyword>
<reference evidence="1 2" key="1">
    <citation type="submission" date="2021-06" db="EMBL/GenBank/DDBJ databases">
        <authorList>
            <person name="Palmer J.M."/>
        </authorList>
    </citation>
    <scope>NUCLEOTIDE SEQUENCE [LARGE SCALE GENOMIC DNA]</scope>
    <source>
        <strain evidence="1 2">CL_MEX2019</strain>
        <tissue evidence="1">Muscle</tissue>
    </source>
</reference>
<comment type="caution">
    <text evidence="1">The sequence shown here is derived from an EMBL/GenBank/DDBJ whole genome shotgun (WGS) entry which is preliminary data.</text>
</comment>
<accession>A0ABU7E6D9</accession>
<name>A0ABU7E6D9_9TELE</name>
<organism evidence="1 2">
    <name type="scientific">Characodon lateralis</name>
    <dbReference type="NCBI Taxonomy" id="208331"/>
    <lineage>
        <taxon>Eukaryota</taxon>
        <taxon>Metazoa</taxon>
        <taxon>Chordata</taxon>
        <taxon>Craniata</taxon>
        <taxon>Vertebrata</taxon>
        <taxon>Euteleostomi</taxon>
        <taxon>Actinopterygii</taxon>
        <taxon>Neopterygii</taxon>
        <taxon>Teleostei</taxon>
        <taxon>Neoteleostei</taxon>
        <taxon>Acanthomorphata</taxon>
        <taxon>Ovalentaria</taxon>
        <taxon>Atherinomorphae</taxon>
        <taxon>Cyprinodontiformes</taxon>
        <taxon>Goodeidae</taxon>
        <taxon>Characodon</taxon>
    </lineage>
</organism>